<reference evidence="1 2" key="1">
    <citation type="journal article" date="2014" name="Genome Announc.">
        <title>Draft genome sequences of eight enterohepatic helicobacter species isolated from both laboratory and wild rodents.</title>
        <authorList>
            <person name="Sheh A."/>
            <person name="Shen Z."/>
            <person name="Fox J.G."/>
        </authorList>
    </citation>
    <scope>NUCLEOTIDE SEQUENCE [LARGE SCALE GENOMIC DNA]</scope>
    <source>
        <strain evidence="1 2">ATCC 49310</strain>
    </source>
</reference>
<dbReference type="Proteomes" id="UP000029861">
    <property type="component" value="Unassembled WGS sequence"/>
</dbReference>
<evidence type="ECO:0000313" key="2">
    <source>
        <dbReference type="Proteomes" id="UP000029861"/>
    </source>
</evidence>
<gene>
    <name evidence="1" type="ORF">LS80_007490</name>
</gene>
<evidence type="ECO:0000313" key="1">
    <source>
        <dbReference type="EMBL" id="TLD97036.1"/>
    </source>
</evidence>
<dbReference type="Pfam" id="PF03269">
    <property type="entry name" value="DUF268"/>
    <property type="match status" value="1"/>
</dbReference>
<protein>
    <submittedName>
        <fullName evidence="1">DUF268 domain-containing protein</fullName>
    </submittedName>
</protein>
<dbReference type="RefSeq" id="WP_138120845.1">
    <property type="nucleotide sequence ID" value="NZ_JRPK02000026.1"/>
</dbReference>
<dbReference type="InterPro" id="IPR029063">
    <property type="entry name" value="SAM-dependent_MTases_sf"/>
</dbReference>
<sequence length="293" mass="34047">MLWWFMKQMRRVVRKIARKIGAVSPYDFYDWKVPWASNRDIQHDRECYNARNTDKRFVIDRKNEYIVRHLRYINTEHGIGYVPTYVRDLWGAKQIYKYRPSIHYDCGSSFGGFITLLIPMEIEIVLIDIRDLTDKFNTSLFKSARGGGVSCLQSDVTTLHEIEDNSIESFSIMGALDGFGLGMYGEPINPDAWRFALLSVQRVLKSGGRFYLAVQIGKKDRLLFNAGRIFRLNTVCDVLNQMSLKELNFLKGCELDIYPCIYQHNNETITNDSNLKLLCNEDSVTALMMFQKK</sequence>
<dbReference type="SUPFAM" id="SSF53335">
    <property type="entry name" value="S-adenosyl-L-methionine-dependent methyltransferases"/>
    <property type="match status" value="1"/>
</dbReference>
<dbReference type="AlphaFoldDB" id="A0A4U8TAW9"/>
<organism evidence="1 2">
    <name type="scientific">Helicobacter trogontum</name>
    <dbReference type="NCBI Taxonomy" id="50960"/>
    <lineage>
        <taxon>Bacteria</taxon>
        <taxon>Pseudomonadati</taxon>
        <taxon>Campylobacterota</taxon>
        <taxon>Epsilonproteobacteria</taxon>
        <taxon>Campylobacterales</taxon>
        <taxon>Helicobacteraceae</taxon>
        <taxon>Helicobacter</taxon>
    </lineage>
</organism>
<proteinExistence type="predicted"/>
<comment type="caution">
    <text evidence="1">The sequence shown here is derived from an EMBL/GenBank/DDBJ whole genome shotgun (WGS) entry which is preliminary data.</text>
</comment>
<dbReference type="EMBL" id="JRPK02000026">
    <property type="protein sequence ID" value="TLD97036.1"/>
    <property type="molecule type" value="Genomic_DNA"/>
</dbReference>
<name>A0A4U8TAW9_9HELI</name>
<accession>A0A4U8TAW9</accession>
<dbReference type="InterPro" id="IPR004951">
    <property type="entry name" value="DUF268_CAE_spp"/>
</dbReference>